<evidence type="ECO:0000256" key="1">
    <source>
        <dbReference type="SAM" id="MobiDB-lite"/>
    </source>
</evidence>
<keyword evidence="2" id="KW-0732">Signal</keyword>
<evidence type="ECO:0000313" key="4">
    <source>
        <dbReference type="EMBL" id="MBL0746569.1"/>
    </source>
</evidence>
<dbReference type="SUPFAM" id="SSF55166">
    <property type="entry name" value="Hedgehog/DD-peptidase"/>
    <property type="match status" value="1"/>
</dbReference>
<feature type="region of interest" description="Disordered" evidence="1">
    <location>
        <begin position="26"/>
        <end position="79"/>
    </location>
</feature>
<keyword evidence="5" id="KW-1185">Reference proteome</keyword>
<dbReference type="Proteomes" id="UP000636918">
    <property type="component" value="Unassembled WGS sequence"/>
</dbReference>
<comment type="caution">
    <text evidence="4">The sequence shown here is derived from an EMBL/GenBank/DDBJ whole genome shotgun (WGS) entry which is preliminary data.</text>
</comment>
<proteinExistence type="predicted"/>
<accession>A0ABS1L4G2</accession>
<organism evidence="4 5">
    <name type="scientific">Nocardioides baculatus</name>
    <dbReference type="NCBI Taxonomy" id="2801337"/>
    <lineage>
        <taxon>Bacteria</taxon>
        <taxon>Bacillati</taxon>
        <taxon>Actinomycetota</taxon>
        <taxon>Actinomycetes</taxon>
        <taxon>Propionibacteriales</taxon>
        <taxon>Nocardioidaceae</taxon>
        <taxon>Nocardioides</taxon>
    </lineage>
</organism>
<dbReference type="InterPro" id="IPR009045">
    <property type="entry name" value="Zn_M74/Hedgehog-like"/>
</dbReference>
<evidence type="ECO:0000256" key="2">
    <source>
        <dbReference type="SAM" id="SignalP"/>
    </source>
</evidence>
<evidence type="ECO:0000259" key="3">
    <source>
        <dbReference type="Pfam" id="PF13539"/>
    </source>
</evidence>
<sequence>MRVRRGSRWTGAAATAALLLVLSACSGDDGAEEPDPTPAGQTSTTGKPEAAKETKKTRKTRTAVPVADPEHAVDPPGKRDGRLWSADILVQWDKALDAATVKKIEKLKGVAHTERIGLGQVSLENRVLTVASVDPGRYRNFTPFEVADSRVTWDRVAGGEMATDKTIAKRLADKDGMIRLGSEDSAPTLHVGAYTQTPPIPTIDMVVNTAWAGDIGMATDNGLLISTTNIAPATIRKPLEKLVGKDASVQMLDVASVLGLDPDATLTAIPTGGSIGSVVGTYRYTVIGGGRIAPESSWVAANIRTEAVPILGSVTCHKDLFPQLRNALLEIQQTGLAAEIHPDEYAGCYYPRFIAGTTTLSNHSFGLALDLNVPGNGRGTVGEMNRAVVAIFEKWGFAWGGDWRYTDPMHFELREIKRAG</sequence>
<dbReference type="RefSeq" id="WP_201933217.1">
    <property type="nucleotide sequence ID" value="NZ_JAERSG010000001.1"/>
</dbReference>
<dbReference type="EMBL" id="JAERSG010000001">
    <property type="protein sequence ID" value="MBL0746569.1"/>
    <property type="molecule type" value="Genomic_DNA"/>
</dbReference>
<reference evidence="4 5" key="1">
    <citation type="submission" date="2021-01" db="EMBL/GenBank/DDBJ databases">
        <title>Genome seq and assembly of Nocardiodes sp. G10.</title>
        <authorList>
            <person name="Chhetri G."/>
        </authorList>
    </citation>
    <scope>NUCLEOTIDE SEQUENCE [LARGE SCALE GENOMIC DNA]</scope>
    <source>
        <strain evidence="4 5">G10</strain>
    </source>
</reference>
<evidence type="ECO:0000313" key="5">
    <source>
        <dbReference type="Proteomes" id="UP000636918"/>
    </source>
</evidence>
<name>A0ABS1L4G2_9ACTN</name>
<feature type="chain" id="PRO_5046777154" evidence="2">
    <location>
        <begin position="27"/>
        <end position="420"/>
    </location>
</feature>
<protein>
    <submittedName>
        <fullName evidence="4">M15 family metallopeptidase</fullName>
    </submittedName>
</protein>
<dbReference type="InterPro" id="IPR039561">
    <property type="entry name" value="Peptidase_M15C"/>
</dbReference>
<feature type="domain" description="Peptidase M15C" evidence="3">
    <location>
        <begin position="356"/>
        <end position="413"/>
    </location>
</feature>
<gene>
    <name evidence="4" type="ORF">JI751_03020</name>
</gene>
<dbReference type="Gene3D" id="3.30.1380.10">
    <property type="match status" value="1"/>
</dbReference>
<dbReference type="Pfam" id="PF13539">
    <property type="entry name" value="Peptidase_M15_4"/>
    <property type="match status" value="1"/>
</dbReference>
<feature type="signal peptide" evidence="2">
    <location>
        <begin position="1"/>
        <end position="26"/>
    </location>
</feature>
<dbReference type="PROSITE" id="PS51257">
    <property type="entry name" value="PROKAR_LIPOPROTEIN"/>
    <property type="match status" value="1"/>
</dbReference>
<feature type="compositionally biased region" description="Basic and acidic residues" evidence="1">
    <location>
        <begin position="68"/>
        <end position="79"/>
    </location>
</feature>